<dbReference type="RefSeq" id="WP_275617366.1">
    <property type="nucleotide sequence ID" value="NZ_JARFVB010000027.1"/>
</dbReference>
<reference evidence="2 3" key="1">
    <citation type="submission" date="2023-03" db="EMBL/GenBank/DDBJ databases">
        <title>Muricauda XX sp. nov. and Muricauda XXX sp. nov., two novel species isolated from Okinawa Trough.</title>
        <authorList>
            <person name="Cao W."/>
            <person name="Deng X."/>
        </authorList>
    </citation>
    <scope>NUCLEOTIDE SEQUENCE [LARGE SCALE GENOMIC DNA]</scope>
    <source>
        <strain evidence="2 3">334s03</strain>
    </source>
</reference>
<keyword evidence="1" id="KW-0472">Membrane</keyword>
<dbReference type="Proteomes" id="UP001221366">
    <property type="component" value="Unassembled WGS sequence"/>
</dbReference>
<comment type="caution">
    <text evidence="2">The sequence shown here is derived from an EMBL/GenBank/DDBJ whole genome shotgun (WGS) entry which is preliminary data.</text>
</comment>
<accession>A0ABT5Y4D1</accession>
<keyword evidence="1" id="KW-1133">Transmembrane helix</keyword>
<keyword evidence="1" id="KW-0812">Transmembrane</keyword>
<evidence type="ECO:0000313" key="3">
    <source>
        <dbReference type="Proteomes" id="UP001221366"/>
    </source>
</evidence>
<name>A0ABT5Y4D1_9FLAO</name>
<evidence type="ECO:0000256" key="1">
    <source>
        <dbReference type="SAM" id="Phobius"/>
    </source>
</evidence>
<gene>
    <name evidence="2" type="ORF">PY092_19255</name>
</gene>
<protein>
    <submittedName>
        <fullName evidence="2">Uncharacterized protein</fullName>
    </submittedName>
</protein>
<feature type="transmembrane region" description="Helical" evidence="1">
    <location>
        <begin position="20"/>
        <end position="37"/>
    </location>
</feature>
<sequence length="41" mass="4807">MAKLEKGNGVCFVQLMNGVYELMDAHFGLIWLWVLLFDKLY</sequence>
<dbReference type="EMBL" id="JARFVB010000027">
    <property type="protein sequence ID" value="MDF0718306.1"/>
    <property type="molecule type" value="Genomic_DNA"/>
</dbReference>
<organism evidence="2 3">
    <name type="scientific">Flagellimonas yonaguniensis</name>
    <dbReference type="NCBI Taxonomy" id="3031325"/>
    <lineage>
        <taxon>Bacteria</taxon>
        <taxon>Pseudomonadati</taxon>
        <taxon>Bacteroidota</taxon>
        <taxon>Flavobacteriia</taxon>
        <taxon>Flavobacteriales</taxon>
        <taxon>Flavobacteriaceae</taxon>
        <taxon>Flagellimonas</taxon>
    </lineage>
</organism>
<keyword evidence="3" id="KW-1185">Reference proteome</keyword>
<proteinExistence type="predicted"/>
<evidence type="ECO:0000313" key="2">
    <source>
        <dbReference type="EMBL" id="MDF0718306.1"/>
    </source>
</evidence>